<feature type="domain" description="NYN" evidence="2">
    <location>
        <begin position="11"/>
        <end position="165"/>
    </location>
</feature>
<evidence type="ECO:0000313" key="3">
    <source>
        <dbReference type="EMBL" id="BCT77133.1"/>
    </source>
</evidence>
<dbReference type="RefSeq" id="WP_229229872.1">
    <property type="nucleotide sequence ID" value="NZ_AP024525.1"/>
</dbReference>
<reference evidence="3 4" key="1">
    <citation type="journal article" date="2021" name="J. Biosci. Bioeng.">
        <title>Identification and characterization of a chc gene cluster responsible for the aromatization pathway of cyclohexanecarboxylate degradation in Sinomonas cyclohexanicum ATCC 51369.</title>
        <authorList>
            <person name="Yamamoto T."/>
            <person name="Hasegawa Y."/>
            <person name="Lau P.C.K."/>
            <person name="Iwaki H."/>
        </authorList>
    </citation>
    <scope>NUCLEOTIDE SEQUENCE [LARGE SCALE GENOMIC DNA]</scope>
    <source>
        <strain evidence="3 4">ATCC 51369</strain>
    </source>
</reference>
<accession>A0ABM7PXW1</accession>
<proteinExistence type="predicted"/>
<sequence length="380" mass="40503">MTDARAATGNTAVFIDLENLFGGYAKDVASVPLSGLARELRGLLRRDGRTRITSFRAYANWARPAMMAYQKDLMSNGIEAIQIFSHSRNVKNAADIQLVVDALAEAQDRPATDTFVIVTGDGGFVPLARRLRQLDKHVIVASTDLPEAGTVSELLRSAADEYHELAVTRGAPEPPAVARPAQPPAPQKSAPPQPAAPTLEQYRDEIKAAVKRKRELLVDGAVDGSRLGQHLRTKWPRTTFKDFGAATLGGFVEQHCGLAMHRPVAAKRPAAGPQAVAQAPAGAPAEGAAPPSSGEPSKTRYLRAVRAIMKTGPLAAQLQESGRAPLTRLGVALRAELPELTHKDAGYPKLLPAVTDALVGTPWRVEKEGLAAFVVAPGRT</sequence>
<organism evidence="3 4">
    <name type="scientific">Sinomonas cyclohexanicum</name>
    <name type="common">Corynebacterium cyclohexanicum</name>
    <dbReference type="NCBI Taxonomy" id="322009"/>
    <lineage>
        <taxon>Bacteria</taxon>
        <taxon>Bacillati</taxon>
        <taxon>Actinomycetota</taxon>
        <taxon>Actinomycetes</taxon>
        <taxon>Micrococcales</taxon>
        <taxon>Micrococcaceae</taxon>
        <taxon>Sinomonas</taxon>
    </lineage>
</organism>
<dbReference type="PANTHER" id="PTHR35811:SF1">
    <property type="entry name" value="HTH OST-TYPE DOMAIN-CONTAINING PROTEIN"/>
    <property type="match status" value="1"/>
</dbReference>
<feature type="compositionally biased region" description="Low complexity" evidence="1">
    <location>
        <begin position="269"/>
        <end position="296"/>
    </location>
</feature>
<feature type="region of interest" description="Disordered" evidence="1">
    <location>
        <begin position="269"/>
        <end position="297"/>
    </location>
</feature>
<protein>
    <recommendedName>
        <fullName evidence="2">NYN domain-containing protein</fullName>
    </recommendedName>
</protein>
<dbReference type="CDD" id="cd11297">
    <property type="entry name" value="PIN_LabA-like_N_1"/>
    <property type="match status" value="1"/>
</dbReference>
<feature type="compositionally biased region" description="Pro residues" evidence="1">
    <location>
        <begin position="172"/>
        <end position="195"/>
    </location>
</feature>
<keyword evidence="4" id="KW-1185">Reference proteome</keyword>
<dbReference type="Proteomes" id="UP001319861">
    <property type="component" value="Chromosome"/>
</dbReference>
<evidence type="ECO:0000313" key="4">
    <source>
        <dbReference type="Proteomes" id="UP001319861"/>
    </source>
</evidence>
<gene>
    <name evidence="3" type="ORF">SCMU_29750</name>
</gene>
<dbReference type="Gene3D" id="3.40.50.1010">
    <property type="entry name" value="5'-nuclease"/>
    <property type="match status" value="1"/>
</dbReference>
<dbReference type="Pfam" id="PF01936">
    <property type="entry name" value="NYN"/>
    <property type="match status" value="1"/>
</dbReference>
<evidence type="ECO:0000259" key="2">
    <source>
        <dbReference type="Pfam" id="PF01936"/>
    </source>
</evidence>
<dbReference type="PANTHER" id="PTHR35811">
    <property type="entry name" value="SLR1870 PROTEIN"/>
    <property type="match status" value="1"/>
</dbReference>
<evidence type="ECO:0000256" key="1">
    <source>
        <dbReference type="SAM" id="MobiDB-lite"/>
    </source>
</evidence>
<dbReference type="EMBL" id="AP024525">
    <property type="protein sequence ID" value="BCT77133.1"/>
    <property type="molecule type" value="Genomic_DNA"/>
</dbReference>
<feature type="region of interest" description="Disordered" evidence="1">
    <location>
        <begin position="172"/>
        <end position="198"/>
    </location>
</feature>
<name>A0ABM7PXW1_SINCY</name>
<dbReference type="InterPro" id="IPR021139">
    <property type="entry name" value="NYN"/>
</dbReference>